<comment type="caution">
    <text evidence="2">The sequence shown here is derived from an EMBL/GenBank/DDBJ whole genome shotgun (WGS) entry which is preliminary data.</text>
</comment>
<protein>
    <recommendedName>
        <fullName evidence="4">Phosphatidic acid phosphatase type 2/haloperoxidase domain-containing protein</fullName>
    </recommendedName>
</protein>
<dbReference type="AlphaFoldDB" id="A0A835XMX9"/>
<feature type="chain" id="PRO_5032823194" description="Phosphatidic acid phosphatase type 2/haloperoxidase domain-containing protein" evidence="1">
    <location>
        <begin position="20"/>
        <end position="418"/>
    </location>
</feature>
<dbReference type="InterPro" id="IPR036938">
    <property type="entry name" value="PAP2/HPO_sf"/>
</dbReference>
<accession>A0A835XMX9</accession>
<dbReference type="Gene3D" id="1.10.606.20">
    <property type="match status" value="1"/>
</dbReference>
<dbReference type="OrthoDB" id="1876163at2759"/>
<dbReference type="InterPro" id="IPR052559">
    <property type="entry name" value="V-haloperoxidase"/>
</dbReference>
<dbReference type="PANTHER" id="PTHR34599">
    <property type="entry name" value="PEROXIDASE-RELATED"/>
    <property type="match status" value="1"/>
</dbReference>
<evidence type="ECO:0000313" key="2">
    <source>
        <dbReference type="EMBL" id="KAG2485151.1"/>
    </source>
</evidence>
<dbReference type="PANTHER" id="PTHR34599:SF1">
    <property type="entry name" value="PHOSPHATIDIC ACID PHOSPHATASE TYPE 2_HALOPEROXIDASE DOMAIN-CONTAINING PROTEIN"/>
    <property type="match status" value="1"/>
</dbReference>
<dbReference type="CDD" id="cd03398">
    <property type="entry name" value="PAP2_haloperoxidase"/>
    <property type="match status" value="1"/>
</dbReference>
<dbReference type="Proteomes" id="UP000612055">
    <property type="component" value="Unassembled WGS sequence"/>
</dbReference>
<evidence type="ECO:0008006" key="4">
    <source>
        <dbReference type="Google" id="ProtNLM"/>
    </source>
</evidence>
<name>A0A835XMX9_9CHLO</name>
<evidence type="ECO:0000313" key="3">
    <source>
        <dbReference type="Proteomes" id="UP000612055"/>
    </source>
</evidence>
<dbReference type="EMBL" id="JAEHOE010000135">
    <property type="protein sequence ID" value="KAG2485151.1"/>
    <property type="molecule type" value="Genomic_DNA"/>
</dbReference>
<dbReference type="SUPFAM" id="SSF48317">
    <property type="entry name" value="Acid phosphatase/Vanadium-dependent haloperoxidase"/>
    <property type="match status" value="1"/>
</dbReference>
<reference evidence="2" key="1">
    <citation type="journal article" date="2020" name="bioRxiv">
        <title>Comparative genomics of Chlamydomonas.</title>
        <authorList>
            <person name="Craig R.J."/>
            <person name="Hasan A.R."/>
            <person name="Ness R.W."/>
            <person name="Keightley P.D."/>
        </authorList>
    </citation>
    <scope>NUCLEOTIDE SEQUENCE</scope>
    <source>
        <strain evidence="2">CCAP 11/70</strain>
    </source>
</reference>
<organism evidence="2 3">
    <name type="scientific">Edaphochlamys debaryana</name>
    <dbReference type="NCBI Taxonomy" id="47281"/>
    <lineage>
        <taxon>Eukaryota</taxon>
        <taxon>Viridiplantae</taxon>
        <taxon>Chlorophyta</taxon>
        <taxon>core chlorophytes</taxon>
        <taxon>Chlorophyceae</taxon>
        <taxon>CS clade</taxon>
        <taxon>Chlamydomonadales</taxon>
        <taxon>Chlamydomonadales incertae sedis</taxon>
        <taxon>Edaphochlamys</taxon>
    </lineage>
</organism>
<proteinExistence type="predicted"/>
<evidence type="ECO:0000256" key="1">
    <source>
        <dbReference type="SAM" id="SignalP"/>
    </source>
</evidence>
<keyword evidence="1" id="KW-0732">Signal</keyword>
<gene>
    <name evidence="2" type="ORF">HYH03_016137</name>
</gene>
<keyword evidence="3" id="KW-1185">Reference proteome</keyword>
<feature type="signal peptide" evidence="1">
    <location>
        <begin position="1"/>
        <end position="19"/>
    </location>
</feature>
<sequence>MRLAAIVAALALAAATAQAAINSPVSEWLLIAQRTVVDNAIEHQQAARLYGLVGSVQYYAIKAVRNDRKLKGIPEGAAVAYASHSALSHLFYWRQTSTYDPALSRHLAAFGVSDAQVTALREALVPYVQKEVVKRVTDGGSLFANFKFAGNGTENWGKYQATPNQTTARYPQVAHAKGYYLSSARIDSISSAFRRFRLDDPEYAQQLADVKAAGALNSATRSPYDTDSISFWALGTGTGTIAGVWLNISISVIPEDTPLIHQARFFKLLGSSFWDAAIACWRVKYRELFWRPITAIRTPHGVGESDPTWVPFLSTPAHPEYPSGHQCSSGAAWALLETYLGEDFTFNATSYGNLAAGARTYPSFAAAAKESGDSRFYAGVHFQKANVDGAQLGYTIAREIHSKYFGGLTFKDAIKGNL</sequence>